<dbReference type="Proteomes" id="UP000032304">
    <property type="component" value="Chromosome 13"/>
</dbReference>
<dbReference type="CDD" id="cd15798">
    <property type="entry name" value="PMEI-like_3"/>
    <property type="match status" value="1"/>
</dbReference>
<feature type="active site" evidence="11">
    <location>
        <position position="363"/>
    </location>
</feature>
<evidence type="ECO:0000256" key="9">
    <source>
        <dbReference type="ARBA" id="ARBA00023085"/>
    </source>
</evidence>
<keyword evidence="7" id="KW-0964">Secreted</keyword>
<comment type="similarity">
    <text evidence="4">In the C-terminal section; belongs to the pectinesterase family.</text>
</comment>
<dbReference type="GO" id="GO:0004857">
    <property type="term" value="F:enzyme inhibitor activity"/>
    <property type="evidence" value="ECO:0007669"/>
    <property type="project" value="InterPro"/>
</dbReference>
<dbReference type="Pfam" id="PF04043">
    <property type="entry name" value="PMEI"/>
    <property type="match status" value="1"/>
</dbReference>
<comment type="catalytic activity">
    <reaction evidence="12">
        <text>[(1-&gt;4)-alpha-D-galacturonosyl methyl ester](n) + n H2O = [(1-&gt;4)-alpha-D-galacturonosyl](n) + n methanol + n H(+)</text>
        <dbReference type="Rhea" id="RHEA:22380"/>
        <dbReference type="Rhea" id="RHEA-COMP:14570"/>
        <dbReference type="Rhea" id="RHEA-COMP:14573"/>
        <dbReference type="ChEBI" id="CHEBI:15377"/>
        <dbReference type="ChEBI" id="CHEBI:15378"/>
        <dbReference type="ChEBI" id="CHEBI:17790"/>
        <dbReference type="ChEBI" id="CHEBI:140522"/>
        <dbReference type="ChEBI" id="CHEBI:140523"/>
        <dbReference type="EC" id="3.1.1.11"/>
    </reaction>
</comment>
<dbReference type="Gene3D" id="1.20.140.40">
    <property type="entry name" value="Invertase/pectin methylesterase inhibitor family protein"/>
    <property type="match status" value="1"/>
</dbReference>
<dbReference type="SMART" id="SM00856">
    <property type="entry name" value="PMEI"/>
    <property type="match status" value="1"/>
</dbReference>
<dbReference type="SUPFAM" id="SSF51126">
    <property type="entry name" value="Pectin lyase-like"/>
    <property type="match status" value="1"/>
</dbReference>
<dbReference type="PANTHER" id="PTHR31707">
    <property type="entry name" value="PECTINESTERASE"/>
    <property type="match status" value="1"/>
</dbReference>
<keyword evidence="12" id="KW-0732">Signal</keyword>
<keyword evidence="15" id="KW-1185">Reference proteome</keyword>
<dbReference type="AlphaFoldDB" id="A0A0D2VIT8"/>
<sequence>MASSSKAISILFITIFFSSTLGLNISSTNSLSPNLTSIQSICQSTPYPDSCFDSLKLSISINISPDILTYLLQTLHTALSEATKLTNLFSNGGNSNDIVEKQRGTLQDCKELHETTLSILEKTVSSIKDGDSKKLADARVYLSAALTNKNTCLEGLDSALGPLKPVMVKSLIGTYKHVSNSLSMLPKLGKRHRNRRLSCRVLRGVDDEYNPREVVTVAVDGTGNFSTIGDAIRFAPNKSKERVMIYVREGVYEENVVIPSCKTNIVLIGDGSEVTFITGNRSVVDGWTTFRSATLAVSGEGFLARDITIQNRAGPEKHQAVALRVSADLAAFYRCTFNGYQDTLYVHSFRQFYRECNISGTIDYIFGNAAAVFQACNIISRMPMPGQFTYTGISIQNCSILATNELYRNSNNVKSYLGRPWRLYSTAVFLKSYIDDFIDPNGWRKWSSDEGLDTLYYGEYNNYGQSRMIGAYDFAVSEFIISEAWLDSTWFPYDYGI</sequence>
<protein>
    <recommendedName>
        <fullName evidence="5 12">Pectinesterase</fullName>
        <ecNumber evidence="5 12">3.1.1.11</ecNumber>
    </recommendedName>
</protein>
<evidence type="ECO:0000256" key="10">
    <source>
        <dbReference type="ARBA" id="ARBA00023316"/>
    </source>
</evidence>
<dbReference type="EC" id="3.1.1.11" evidence="5 12"/>
<evidence type="ECO:0000256" key="7">
    <source>
        <dbReference type="ARBA" id="ARBA00022525"/>
    </source>
</evidence>
<evidence type="ECO:0000256" key="12">
    <source>
        <dbReference type="RuleBase" id="RU000589"/>
    </source>
</evidence>
<keyword evidence="9 12" id="KW-0063">Aspartyl esterase</keyword>
<dbReference type="UniPathway" id="UPA00545">
    <property type="reaction ID" value="UER00823"/>
</dbReference>
<comment type="pathway">
    <text evidence="2 12">Glycan metabolism; pectin degradation; 2-dehydro-3-deoxy-D-gluconate from pectin: step 1/5.</text>
</comment>
<keyword evidence="8 12" id="KW-0378">Hydrolase</keyword>
<dbReference type="NCBIfam" id="TIGR01614">
    <property type="entry name" value="PME_inhib"/>
    <property type="match status" value="1"/>
</dbReference>
<dbReference type="InterPro" id="IPR000070">
    <property type="entry name" value="Pectinesterase_cat"/>
</dbReference>
<proteinExistence type="inferred from homology"/>
<dbReference type="FunFam" id="2.160.20.10:FF:000029">
    <property type="entry name" value="Pectinesterase 4"/>
    <property type="match status" value="1"/>
</dbReference>
<evidence type="ECO:0000256" key="3">
    <source>
        <dbReference type="ARBA" id="ARBA00006027"/>
    </source>
</evidence>
<evidence type="ECO:0000256" key="1">
    <source>
        <dbReference type="ARBA" id="ARBA00004191"/>
    </source>
</evidence>
<feature type="domain" description="Pectinesterase inhibitor" evidence="13">
    <location>
        <begin position="33"/>
        <end position="184"/>
    </location>
</feature>
<dbReference type="InterPro" id="IPR033131">
    <property type="entry name" value="Pectinesterase_Asp_AS"/>
</dbReference>
<keyword evidence="6" id="KW-0134">Cell wall</keyword>
<keyword evidence="10" id="KW-0961">Cell wall biogenesis/degradation</keyword>
<comment type="subcellular location">
    <subcellularLocation>
        <location evidence="1">Secreted</location>
        <location evidence="1">Cell wall</location>
    </subcellularLocation>
</comment>
<dbReference type="PROSITE" id="PS00503">
    <property type="entry name" value="PECTINESTERASE_2"/>
    <property type="match status" value="1"/>
</dbReference>
<evidence type="ECO:0000256" key="5">
    <source>
        <dbReference type="ARBA" id="ARBA00013229"/>
    </source>
</evidence>
<dbReference type="Pfam" id="PF01095">
    <property type="entry name" value="Pectinesterase"/>
    <property type="match status" value="1"/>
</dbReference>
<feature type="signal peptide" evidence="12">
    <location>
        <begin position="1"/>
        <end position="22"/>
    </location>
</feature>
<dbReference type="InterPro" id="IPR011050">
    <property type="entry name" value="Pectin_lyase_fold/virulence"/>
</dbReference>
<evidence type="ECO:0000256" key="11">
    <source>
        <dbReference type="PROSITE-ProRule" id="PRU10040"/>
    </source>
</evidence>
<evidence type="ECO:0000256" key="4">
    <source>
        <dbReference type="ARBA" id="ARBA00007786"/>
    </source>
</evidence>
<evidence type="ECO:0000256" key="6">
    <source>
        <dbReference type="ARBA" id="ARBA00022512"/>
    </source>
</evidence>
<accession>A0A0D2VIT8</accession>
<name>A0A0D2VIT8_GOSRA</name>
<dbReference type="GO" id="GO:0045490">
    <property type="term" value="P:pectin catabolic process"/>
    <property type="evidence" value="ECO:0007669"/>
    <property type="project" value="UniProtKB-UniRule"/>
</dbReference>
<evidence type="ECO:0000259" key="13">
    <source>
        <dbReference type="SMART" id="SM00856"/>
    </source>
</evidence>
<dbReference type="SUPFAM" id="SSF101148">
    <property type="entry name" value="Plant invertase/pectin methylesterase inhibitor"/>
    <property type="match status" value="1"/>
</dbReference>
<gene>
    <name evidence="14" type="ORF">B456_013G221800</name>
</gene>
<feature type="chain" id="PRO_5005113504" description="Pectinesterase" evidence="12">
    <location>
        <begin position="23"/>
        <end position="497"/>
    </location>
</feature>
<dbReference type="GO" id="GO:0042545">
    <property type="term" value="P:cell wall modification"/>
    <property type="evidence" value="ECO:0007669"/>
    <property type="project" value="UniProtKB-UniRule"/>
</dbReference>
<evidence type="ECO:0000256" key="2">
    <source>
        <dbReference type="ARBA" id="ARBA00005184"/>
    </source>
</evidence>
<comment type="similarity">
    <text evidence="3">In the N-terminal section; belongs to the PMEI family.</text>
</comment>
<dbReference type="EMBL" id="CM001752">
    <property type="protein sequence ID" value="KJB82934.1"/>
    <property type="molecule type" value="Genomic_DNA"/>
</dbReference>
<dbReference type="Gene3D" id="2.160.20.10">
    <property type="entry name" value="Single-stranded right-handed beta-helix, Pectin lyase-like"/>
    <property type="match status" value="1"/>
</dbReference>
<reference evidence="14 15" key="1">
    <citation type="journal article" date="2012" name="Nature">
        <title>Repeated polyploidization of Gossypium genomes and the evolution of spinnable cotton fibres.</title>
        <authorList>
            <person name="Paterson A.H."/>
            <person name="Wendel J.F."/>
            <person name="Gundlach H."/>
            <person name="Guo H."/>
            <person name="Jenkins J."/>
            <person name="Jin D."/>
            <person name="Llewellyn D."/>
            <person name="Showmaker K.C."/>
            <person name="Shu S."/>
            <person name="Udall J."/>
            <person name="Yoo M.J."/>
            <person name="Byers R."/>
            <person name="Chen W."/>
            <person name="Doron-Faigenboim A."/>
            <person name="Duke M.V."/>
            <person name="Gong L."/>
            <person name="Grimwood J."/>
            <person name="Grover C."/>
            <person name="Grupp K."/>
            <person name="Hu G."/>
            <person name="Lee T.H."/>
            <person name="Li J."/>
            <person name="Lin L."/>
            <person name="Liu T."/>
            <person name="Marler B.S."/>
            <person name="Page J.T."/>
            <person name="Roberts A.W."/>
            <person name="Romanel E."/>
            <person name="Sanders W.S."/>
            <person name="Szadkowski E."/>
            <person name="Tan X."/>
            <person name="Tang H."/>
            <person name="Xu C."/>
            <person name="Wang J."/>
            <person name="Wang Z."/>
            <person name="Zhang D."/>
            <person name="Zhang L."/>
            <person name="Ashrafi H."/>
            <person name="Bedon F."/>
            <person name="Bowers J.E."/>
            <person name="Brubaker C.L."/>
            <person name="Chee P.W."/>
            <person name="Das S."/>
            <person name="Gingle A.R."/>
            <person name="Haigler C.H."/>
            <person name="Harker D."/>
            <person name="Hoffmann L.V."/>
            <person name="Hovav R."/>
            <person name="Jones D.C."/>
            <person name="Lemke C."/>
            <person name="Mansoor S."/>
            <person name="ur Rahman M."/>
            <person name="Rainville L.N."/>
            <person name="Rambani A."/>
            <person name="Reddy U.K."/>
            <person name="Rong J.K."/>
            <person name="Saranga Y."/>
            <person name="Scheffler B.E."/>
            <person name="Scheffler J.A."/>
            <person name="Stelly D.M."/>
            <person name="Triplett B.A."/>
            <person name="Van Deynze A."/>
            <person name="Vaslin M.F."/>
            <person name="Waghmare V.N."/>
            <person name="Walford S.A."/>
            <person name="Wright R.J."/>
            <person name="Zaki E.A."/>
            <person name="Zhang T."/>
            <person name="Dennis E.S."/>
            <person name="Mayer K.F."/>
            <person name="Peterson D.G."/>
            <person name="Rokhsar D.S."/>
            <person name="Wang X."/>
            <person name="Schmutz J."/>
        </authorList>
    </citation>
    <scope>NUCLEOTIDE SEQUENCE [LARGE SCALE GENOMIC DNA]</scope>
</reference>
<dbReference type="FunFam" id="1.20.140.40:FF:000022">
    <property type="entry name" value="Pectinesterase"/>
    <property type="match status" value="1"/>
</dbReference>
<organism evidence="14 15">
    <name type="scientific">Gossypium raimondii</name>
    <name type="common">Peruvian cotton</name>
    <name type="synonym">Gossypium klotzschianum subsp. raimondii</name>
    <dbReference type="NCBI Taxonomy" id="29730"/>
    <lineage>
        <taxon>Eukaryota</taxon>
        <taxon>Viridiplantae</taxon>
        <taxon>Streptophyta</taxon>
        <taxon>Embryophyta</taxon>
        <taxon>Tracheophyta</taxon>
        <taxon>Spermatophyta</taxon>
        <taxon>Magnoliopsida</taxon>
        <taxon>eudicotyledons</taxon>
        <taxon>Gunneridae</taxon>
        <taxon>Pentapetalae</taxon>
        <taxon>rosids</taxon>
        <taxon>malvids</taxon>
        <taxon>Malvales</taxon>
        <taxon>Malvaceae</taxon>
        <taxon>Malvoideae</taxon>
        <taxon>Gossypium</taxon>
    </lineage>
</organism>
<evidence type="ECO:0000313" key="15">
    <source>
        <dbReference type="Proteomes" id="UP000032304"/>
    </source>
</evidence>
<dbReference type="InterPro" id="IPR035513">
    <property type="entry name" value="Invertase/methylesterase_inhib"/>
</dbReference>
<dbReference type="InterPro" id="IPR012334">
    <property type="entry name" value="Pectin_lyas_fold"/>
</dbReference>
<dbReference type="eggNOG" id="ENOG502R64Q">
    <property type="taxonomic scope" value="Eukaryota"/>
</dbReference>
<evidence type="ECO:0000256" key="8">
    <source>
        <dbReference type="ARBA" id="ARBA00022801"/>
    </source>
</evidence>
<dbReference type="GO" id="GO:0030599">
    <property type="term" value="F:pectinesterase activity"/>
    <property type="evidence" value="ECO:0007669"/>
    <property type="project" value="UniProtKB-UniRule"/>
</dbReference>
<dbReference type="InterPro" id="IPR006501">
    <property type="entry name" value="Pectinesterase_inhib_dom"/>
</dbReference>
<dbReference type="OMA" id="AGDEWLD"/>
<dbReference type="STRING" id="29730.A0A0D2VIT8"/>
<dbReference type="Gramene" id="KJB82934">
    <property type="protein sequence ID" value="KJB82934"/>
    <property type="gene ID" value="B456_013G221800"/>
</dbReference>
<evidence type="ECO:0000313" key="14">
    <source>
        <dbReference type="EMBL" id="KJB82934.1"/>
    </source>
</evidence>